<dbReference type="EMBL" id="JAPQKH010000005">
    <property type="protein sequence ID" value="KAJ5097300.1"/>
    <property type="molecule type" value="Genomic_DNA"/>
</dbReference>
<reference evidence="5" key="1">
    <citation type="submission" date="2022-11" db="EMBL/GenBank/DDBJ databases">
        <authorList>
            <person name="Petersen C."/>
        </authorList>
    </citation>
    <scope>NUCLEOTIDE SEQUENCE</scope>
    <source>
        <strain evidence="5">IBT 30069</strain>
    </source>
</reference>
<dbReference type="PANTHER" id="PTHR10938">
    <property type="entry name" value="TRANSLATION INITIATION FACTOR IF-3"/>
    <property type="match status" value="1"/>
</dbReference>
<dbReference type="GO" id="GO:0043022">
    <property type="term" value="F:ribosome binding"/>
    <property type="evidence" value="ECO:0007669"/>
    <property type="project" value="TreeGrafter"/>
</dbReference>
<dbReference type="InterPro" id="IPR001288">
    <property type="entry name" value="Translation_initiation_fac_3"/>
</dbReference>
<dbReference type="GO" id="GO:0005739">
    <property type="term" value="C:mitochondrion"/>
    <property type="evidence" value="ECO:0007669"/>
    <property type="project" value="TreeGrafter"/>
</dbReference>
<evidence type="ECO:0000256" key="1">
    <source>
        <dbReference type="ARBA" id="ARBA00005439"/>
    </source>
</evidence>
<organism evidence="5 6">
    <name type="scientific">Penicillium angulare</name>
    <dbReference type="NCBI Taxonomy" id="116970"/>
    <lineage>
        <taxon>Eukaryota</taxon>
        <taxon>Fungi</taxon>
        <taxon>Dikarya</taxon>
        <taxon>Ascomycota</taxon>
        <taxon>Pezizomycotina</taxon>
        <taxon>Eurotiomycetes</taxon>
        <taxon>Eurotiomycetidae</taxon>
        <taxon>Eurotiales</taxon>
        <taxon>Aspergillaceae</taxon>
        <taxon>Penicillium</taxon>
    </lineage>
</organism>
<keyword evidence="2" id="KW-0396">Initiation factor</keyword>
<keyword evidence="6" id="KW-1185">Reference proteome</keyword>
<dbReference type="PANTHER" id="PTHR10938:SF0">
    <property type="entry name" value="TRANSLATION INITIATION FACTOR IF-3, MITOCHONDRIAL"/>
    <property type="match status" value="1"/>
</dbReference>
<dbReference type="SUPFAM" id="SSF54364">
    <property type="entry name" value="Translation initiation factor IF3, N-terminal domain"/>
    <property type="match status" value="1"/>
</dbReference>
<dbReference type="AlphaFoldDB" id="A0A9W9FC02"/>
<accession>A0A9W9FC02</accession>
<keyword evidence="3" id="KW-0648">Protein biosynthesis</keyword>
<comment type="caution">
    <text evidence="5">The sequence shown here is derived from an EMBL/GenBank/DDBJ whole genome shotgun (WGS) entry which is preliminary data.</text>
</comment>
<evidence type="ECO:0000256" key="3">
    <source>
        <dbReference type="ARBA" id="ARBA00022917"/>
    </source>
</evidence>
<evidence type="ECO:0000313" key="6">
    <source>
        <dbReference type="Proteomes" id="UP001149165"/>
    </source>
</evidence>
<dbReference type="GO" id="GO:0032790">
    <property type="term" value="P:ribosome disassembly"/>
    <property type="evidence" value="ECO:0007669"/>
    <property type="project" value="TreeGrafter"/>
</dbReference>
<reference evidence="5" key="2">
    <citation type="journal article" date="2023" name="IMA Fungus">
        <title>Comparative genomic study of the Penicillium genus elucidates a diverse pangenome and 15 lateral gene transfer events.</title>
        <authorList>
            <person name="Petersen C."/>
            <person name="Sorensen T."/>
            <person name="Nielsen M.R."/>
            <person name="Sondergaard T.E."/>
            <person name="Sorensen J.L."/>
            <person name="Fitzpatrick D.A."/>
            <person name="Frisvad J.C."/>
            <person name="Nielsen K.L."/>
        </authorList>
    </citation>
    <scope>NUCLEOTIDE SEQUENCE</scope>
    <source>
        <strain evidence="5">IBT 30069</strain>
    </source>
</reference>
<dbReference type="GO" id="GO:0003743">
    <property type="term" value="F:translation initiation factor activity"/>
    <property type="evidence" value="ECO:0007669"/>
    <property type="project" value="UniProtKB-KW"/>
</dbReference>
<gene>
    <name evidence="5" type="ORF">N7456_008021</name>
</gene>
<dbReference type="InterPro" id="IPR036787">
    <property type="entry name" value="T_IF-3_N_sf"/>
</dbReference>
<evidence type="ECO:0000259" key="4">
    <source>
        <dbReference type="Pfam" id="PF05198"/>
    </source>
</evidence>
<dbReference type="NCBIfam" id="TIGR00168">
    <property type="entry name" value="infC"/>
    <property type="match status" value="1"/>
</dbReference>
<dbReference type="Gene3D" id="3.30.110.10">
    <property type="entry name" value="Translation initiation factor 3 (IF-3), C-terminal domain"/>
    <property type="match status" value="1"/>
</dbReference>
<feature type="domain" description="Translation initiation factor 3 N-terminal" evidence="4">
    <location>
        <begin position="66"/>
        <end position="134"/>
    </location>
</feature>
<dbReference type="SUPFAM" id="SSF55200">
    <property type="entry name" value="Translation initiation factor IF3, C-terminal domain"/>
    <property type="match status" value="1"/>
</dbReference>
<dbReference type="Proteomes" id="UP001149165">
    <property type="component" value="Unassembled WGS sequence"/>
</dbReference>
<sequence>MNHMRGLVSTAQALRQTFVTPLYKTTPGIVHPFKIHHGMQLRLFQHSRSLALREYRPPVKGPIRDEGIRAPTVQVVDADGDIQPPQSLSEVLESFNRNEYFLIQVSPGAPKQPPVCKIMNKLEYRNAEKAKEKAAKAAKQSVKQIELNWAIDGHDLAHRLKKLTTFLEKGRKVEIILTRKKHKRAPTVDEIKQVMQSVMDTTRAAGGTQVKEMEGEPGKRVMLTVKKSD</sequence>
<dbReference type="InterPro" id="IPR036788">
    <property type="entry name" value="T_IF-3_C_sf"/>
</dbReference>
<evidence type="ECO:0000313" key="5">
    <source>
        <dbReference type="EMBL" id="KAJ5097300.1"/>
    </source>
</evidence>
<dbReference type="InterPro" id="IPR019814">
    <property type="entry name" value="Translation_initiation_fac_3_N"/>
</dbReference>
<comment type="similarity">
    <text evidence="1">Belongs to the IF-3 family.</text>
</comment>
<dbReference type="OrthoDB" id="21573at2759"/>
<evidence type="ECO:0000256" key="2">
    <source>
        <dbReference type="ARBA" id="ARBA00022540"/>
    </source>
</evidence>
<name>A0A9W9FC02_9EURO</name>
<protein>
    <recommendedName>
        <fullName evidence="4">Translation initiation factor 3 N-terminal domain-containing protein</fullName>
    </recommendedName>
</protein>
<dbReference type="Pfam" id="PF05198">
    <property type="entry name" value="IF3_N"/>
    <property type="match status" value="1"/>
</dbReference>
<dbReference type="Gene3D" id="3.10.20.80">
    <property type="entry name" value="Translation initiation factor 3 (IF-3), N-terminal domain"/>
    <property type="match status" value="1"/>
</dbReference>
<proteinExistence type="inferred from homology"/>
<dbReference type="GO" id="GO:0070124">
    <property type="term" value="P:mitochondrial translational initiation"/>
    <property type="evidence" value="ECO:0007669"/>
    <property type="project" value="TreeGrafter"/>
</dbReference>